<dbReference type="AlphaFoldDB" id="A0A075A3S5"/>
<protein>
    <submittedName>
        <fullName evidence="2">Uncharacterized protein</fullName>
    </submittedName>
</protein>
<evidence type="ECO:0000256" key="1">
    <source>
        <dbReference type="SAM" id="MobiDB-lite"/>
    </source>
</evidence>
<dbReference type="GeneID" id="20314398"/>
<feature type="compositionally biased region" description="Polar residues" evidence="1">
    <location>
        <begin position="103"/>
        <end position="114"/>
    </location>
</feature>
<keyword evidence="3" id="KW-1185">Reference proteome</keyword>
<proteinExistence type="predicted"/>
<dbReference type="KEGG" id="ovi:T265_00210"/>
<accession>A0A075A3S5</accession>
<gene>
    <name evidence="2" type="ORF">T265_00210</name>
</gene>
<dbReference type="RefSeq" id="XP_009162182.1">
    <property type="nucleotide sequence ID" value="XM_009163918.1"/>
</dbReference>
<sequence>MNALYKKGWLFRKKRKRSAVASFRCLAAMPPEGSTRARILPGSPSLDRESRVAEVAFEPRTFRSVNSRSNHLGHLAPELISSAYSMAMAGFEPRTSDMRGERVTTTPSTHVERI</sequence>
<evidence type="ECO:0000313" key="2">
    <source>
        <dbReference type="EMBL" id="KER34021.1"/>
    </source>
</evidence>
<dbReference type="EMBL" id="KL596620">
    <property type="protein sequence ID" value="KER34021.1"/>
    <property type="molecule type" value="Genomic_DNA"/>
</dbReference>
<evidence type="ECO:0000313" key="3">
    <source>
        <dbReference type="Proteomes" id="UP000054324"/>
    </source>
</evidence>
<dbReference type="CTD" id="20314398"/>
<feature type="region of interest" description="Disordered" evidence="1">
    <location>
        <begin position="94"/>
        <end position="114"/>
    </location>
</feature>
<dbReference type="Proteomes" id="UP000054324">
    <property type="component" value="Unassembled WGS sequence"/>
</dbReference>
<reference evidence="2 3" key="1">
    <citation type="submission" date="2013-11" db="EMBL/GenBank/DDBJ databases">
        <title>Opisthorchis viverrini - life in the bile duct.</title>
        <authorList>
            <person name="Young N.D."/>
            <person name="Nagarajan N."/>
            <person name="Lin S.J."/>
            <person name="Korhonen P.K."/>
            <person name="Jex A.R."/>
            <person name="Hall R.S."/>
            <person name="Safavi-Hemami H."/>
            <person name="Kaewkong W."/>
            <person name="Bertrand D."/>
            <person name="Gao S."/>
            <person name="Seet Q."/>
            <person name="Wongkham S."/>
            <person name="Teh B.T."/>
            <person name="Wongkham C."/>
            <person name="Intapan P.M."/>
            <person name="Maleewong W."/>
            <person name="Yang X."/>
            <person name="Hu M."/>
            <person name="Wang Z."/>
            <person name="Hofmann A."/>
            <person name="Sternberg P.W."/>
            <person name="Tan P."/>
            <person name="Wang J."/>
            <person name="Gasser R.B."/>
        </authorList>
    </citation>
    <scope>NUCLEOTIDE SEQUENCE [LARGE SCALE GENOMIC DNA]</scope>
</reference>
<dbReference type="OrthoDB" id="5062908at2759"/>
<organism evidence="2 3">
    <name type="scientific">Opisthorchis viverrini</name>
    <name type="common">Southeast Asian liver fluke</name>
    <dbReference type="NCBI Taxonomy" id="6198"/>
    <lineage>
        <taxon>Eukaryota</taxon>
        <taxon>Metazoa</taxon>
        <taxon>Spiralia</taxon>
        <taxon>Lophotrochozoa</taxon>
        <taxon>Platyhelminthes</taxon>
        <taxon>Trematoda</taxon>
        <taxon>Digenea</taxon>
        <taxon>Opisthorchiida</taxon>
        <taxon>Opisthorchiata</taxon>
        <taxon>Opisthorchiidae</taxon>
        <taxon>Opisthorchis</taxon>
    </lineage>
</organism>
<name>A0A075A3S5_OPIVI</name>